<keyword evidence="2" id="KW-1185">Reference proteome</keyword>
<evidence type="ECO:0000313" key="1">
    <source>
        <dbReference type="EMBL" id="KAF3760431.1"/>
    </source>
</evidence>
<dbReference type="EMBL" id="MU032353">
    <property type="protein sequence ID" value="KAF3760431.1"/>
    <property type="molecule type" value="Genomic_DNA"/>
</dbReference>
<feature type="non-terminal residue" evidence="1">
    <location>
        <position position="1"/>
    </location>
</feature>
<dbReference type="Proteomes" id="UP000803844">
    <property type="component" value="Unassembled WGS sequence"/>
</dbReference>
<sequence length="56" mass="6611">FLIIKKNSSLYLINNAQKYNKHSFKNAFMLPASDEFSKKFAICKILSLLNFFSRYN</sequence>
<name>A0A9P5CJZ6_CRYP1</name>
<organism evidence="1 2">
    <name type="scientific">Cryphonectria parasitica (strain ATCC 38755 / EP155)</name>
    <dbReference type="NCBI Taxonomy" id="660469"/>
    <lineage>
        <taxon>Eukaryota</taxon>
        <taxon>Fungi</taxon>
        <taxon>Dikarya</taxon>
        <taxon>Ascomycota</taxon>
        <taxon>Pezizomycotina</taxon>
        <taxon>Sordariomycetes</taxon>
        <taxon>Sordariomycetidae</taxon>
        <taxon>Diaporthales</taxon>
        <taxon>Cryphonectriaceae</taxon>
        <taxon>Cryphonectria-Endothia species complex</taxon>
        <taxon>Cryphonectria</taxon>
    </lineage>
</organism>
<dbReference type="GeneID" id="63835115"/>
<gene>
    <name evidence="1" type="ORF">M406DRAFT_269104</name>
</gene>
<protein>
    <submittedName>
        <fullName evidence="1">Uncharacterized protein</fullName>
    </submittedName>
</protein>
<accession>A0A9P5CJZ6</accession>
<reference evidence="1" key="1">
    <citation type="journal article" date="2020" name="Phytopathology">
        <title>Genome sequence of the chestnut blight fungus Cryphonectria parasitica EP155: A fundamental resource for an archetypical invasive plant pathogen.</title>
        <authorList>
            <person name="Crouch J.A."/>
            <person name="Dawe A."/>
            <person name="Aerts A."/>
            <person name="Barry K."/>
            <person name="Churchill A.C.L."/>
            <person name="Grimwood J."/>
            <person name="Hillman B."/>
            <person name="Milgroom M.G."/>
            <person name="Pangilinan J."/>
            <person name="Smith M."/>
            <person name="Salamov A."/>
            <person name="Schmutz J."/>
            <person name="Yadav J."/>
            <person name="Grigoriev I.V."/>
            <person name="Nuss D."/>
        </authorList>
    </citation>
    <scope>NUCLEOTIDE SEQUENCE</scope>
    <source>
        <strain evidence="1">EP155</strain>
    </source>
</reference>
<evidence type="ECO:0000313" key="2">
    <source>
        <dbReference type="Proteomes" id="UP000803844"/>
    </source>
</evidence>
<dbReference type="OrthoDB" id="5425374at2759"/>
<proteinExistence type="predicted"/>
<dbReference type="RefSeq" id="XP_040771410.1">
    <property type="nucleotide sequence ID" value="XM_040917986.1"/>
</dbReference>
<comment type="caution">
    <text evidence="1">The sequence shown here is derived from an EMBL/GenBank/DDBJ whole genome shotgun (WGS) entry which is preliminary data.</text>
</comment>
<dbReference type="AlphaFoldDB" id="A0A9P5CJZ6"/>